<dbReference type="PANTHER" id="PTHR34474:SF2">
    <property type="entry name" value="SIGNAL TRANSDUCTION PROTEIN TRAP"/>
    <property type="match status" value="1"/>
</dbReference>
<dbReference type="InterPro" id="IPR011008">
    <property type="entry name" value="Dimeric_a/b-barrel"/>
</dbReference>
<reference evidence="2 3" key="1">
    <citation type="submission" date="2013-08" db="EMBL/GenBank/DDBJ databases">
        <authorList>
            <person name="Huang J."/>
            <person name="Wang G."/>
        </authorList>
    </citation>
    <scope>NUCLEOTIDE SEQUENCE [LARGE SCALE GENOMIC DNA]</scope>
    <source>
        <strain evidence="2 3">JSM 076056</strain>
    </source>
</reference>
<dbReference type="OrthoDB" id="2352283at2"/>
<dbReference type="EMBL" id="AVPE01000005">
    <property type="protein sequence ID" value="KGX92620.1"/>
    <property type="molecule type" value="Genomic_DNA"/>
</dbReference>
<dbReference type="RefSeq" id="WP_026800266.1">
    <property type="nucleotide sequence ID" value="NZ_AULI01000007.1"/>
</dbReference>
<dbReference type="SUPFAM" id="SSF54909">
    <property type="entry name" value="Dimeric alpha+beta barrel"/>
    <property type="match status" value="1"/>
</dbReference>
<accession>A0A0A5GN86</accession>
<dbReference type="STRING" id="1385510.GCA_000425205_01868"/>
<dbReference type="AlphaFoldDB" id="A0A0A5GN86"/>
<organism evidence="2 3">
    <name type="scientific">Pontibacillus halophilus JSM 076056 = DSM 19796</name>
    <dbReference type="NCBI Taxonomy" id="1385510"/>
    <lineage>
        <taxon>Bacteria</taxon>
        <taxon>Bacillati</taxon>
        <taxon>Bacillota</taxon>
        <taxon>Bacilli</taxon>
        <taxon>Bacillales</taxon>
        <taxon>Bacillaceae</taxon>
        <taxon>Pontibacillus</taxon>
    </lineage>
</organism>
<dbReference type="eggNOG" id="COG2329">
    <property type="taxonomic scope" value="Bacteria"/>
</dbReference>
<keyword evidence="3" id="KW-1185">Reference proteome</keyword>
<feature type="domain" description="ABM" evidence="1">
    <location>
        <begin position="64"/>
        <end position="152"/>
    </location>
</feature>
<evidence type="ECO:0000259" key="1">
    <source>
        <dbReference type="PROSITE" id="PS51725"/>
    </source>
</evidence>
<dbReference type="PANTHER" id="PTHR34474">
    <property type="entry name" value="SIGNAL TRANSDUCTION PROTEIN TRAP"/>
    <property type="match status" value="1"/>
</dbReference>
<dbReference type="InterPro" id="IPR050404">
    <property type="entry name" value="Heme-degrading_MO"/>
</dbReference>
<gene>
    <name evidence="2" type="ORF">N781_14940</name>
</gene>
<dbReference type="Gene3D" id="3.30.70.100">
    <property type="match status" value="1"/>
</dbReference>
<dbReference type="Pfam" id="PF03992">
    <property type="entry name" value="ABM"/>
    <property type="match status" value="1"/>
</dbReference>
<name>A0A0A5GN86_9BACI</name>
<protein>
    <recommendedName>
        <fullName evidence="1">ABM domain-containing protein</fullName>
    </recommendedName>
</protein>
<proteinExistence type="predicted"/>
<dbReference type="PROSITE" id="PS51725">
    <property type="entry name" value="ABM"/>
    <property type="match status" value="1"/>
</dbReference>
<sequence>MNVYMTKGTTDYLSKLQANASESIWLMQNEDGALAYYEGDNNPFQEPLTYEVVDHVNELKQEGYVVLNNIPVTDEGRPIFEDRFKNRAGAIEDTPGFQAIRILRPTGGDQTYVVFTQWKDELSFLDWKESQAFQKAHRNNGPQSKEKPSYIAGPSYLTKYHMSSTQ</sequence>
<comment type="caution">
    <text evidence="2">The sequence shown here is derived from an EMBL/GenBank/DDBJ whole genome shotgun (WGS) entry which is preliminary data.</text>
</comment>
<evidence type="ECO:0000313" key="2">
    <source>
        <dbReference type="EMBL" id="KGX92620.1"/>
    </source>
</evidence>
<dbReference type="Proteomes" id="UP000030528">
    <property type="component" value="Unassembled WGS sequence"/>
</dbReference>
<dbReference type="InterPro" id="IPR007138">
    <property type="entry name" value="ABM_dom"/>
</dbReference>
<evidence type="ECO:0000313" key="3">
    <source>
        <dbReference type="Proteomes" id="UP000030528"/>
    </source>
</evidence>